<gene>
    <name evidence="2" type="ORF">QQ020_23450</name>
</gene>
<name>A0ABT8LDL5_9BACT</name>
<comment type="caution">
    <text evidence="2">The sequence shown here is derived from an EMBL/GenBank/DDBJ whole genome shotgun (WGS) entry which is preliminary data.</text>
</comment>
<evidence type="ECO:0000313" key="3">
    <source>
        <dbReference type="Proteomes" id="UP001172083"/>
    </source>
</evidence>
<evidence type="ECO:0000313" key="2">
    <source>
        <dbReference type="EMBL" id="MDN5215057.1"/>
    </source>
</evidence>
<keyword evidence="1" id="KW-0175">Coiled coil</keyword>
<organism evidence="2 3">
    <name type="scientific">Agaribacillus aureus</name>
    <dbReference type="NCBI Taxonomy" id="3051825"/>
    <lineage>
        <taxon>Bacteria</taxon>
        <taxon>Pseudomonadati</taxon>
        <taxon>Bacteroidota</taxon>
        <taxon>Cytophagia</taxon>
        <taxon>Cytophagales</taxon>
        <taxon>Splendidivirgaceae</taxon>
        <taxon>Agaribacillus</taxon>
    </lineage>
</organism>
<reference evidence="2" key="1">
    <citation type="submission" date="2023-06" db="EMBL/GenBank/DDBJ databases">
        <title>Genomic of Agaribacillus aureum.</title>
        <authorList>
            <person name="Wang G."/>
        </authorList>
    </citation>
    <scope>NUCLEOTIDE SEQUENCE</scope>
    <source>
        <strain evidence="2">BMA12</strain>
    </source>
</reference>
<accession>A0ABT8LDL5</accession>
<dbReference type="Proteomes" id="UP001172083">
    <property type="component" value="Unassembled WGS sequence"/>
</dbReference>
<dbReference type="RefSeq" id="WP_346760395.1">
    <property type="nucleotide sequence ID" value="NZ_JAUJEB010000005.1"/>
</dbReference>
<protein>
    <submittedName>
        <fullName evidence="2">Uncharacterized protein</fullName>
    </submittedName>
</protein>
<dbReference type="EMBL" id="JAUJEB010000005">
    <property type="protein sequence ID" value="MDN5215057.1"/>
    <property type="molecule type" value="Genomic_DNA"/>
</dbReference>
<evidence type="ECO:0000256" key="1">
    <source>
        <dbReference type="SAM" id="Coils"/>
    </source>
</evidence>
<keyword evidence="3" id="KW-1185">Reference proteome</keyword>
<sequence length="1091" mass="126510">MRQQLNGLKTMPNQLKLSKLSPYFLALSLSVSPLIGQSQVIEAQPQTTTQMANDNRPDPTPKDKARARYIVNKNVREFYYEHPQRFKEMSAAIYDEGYAKFYADRQTSDVYKIFISPITYRGLPIGDAAVKLWDYTQDESDDYMRQKMRANPEKTDRIFRDIVDAIMNQTYGNEAARLYNLHNEYRGNNSVNKLPLSNEYDKLKTDFGGDVALLDHLQRQFELSDKKMMDFVNGKISKEDIPSLDNMTTEEYKTFIENNFIIKINNSRSSANNYNTAIKEHHQNVKQFSSYGFALSSTLALFDPKKAHVVAQTNNALTSVYKGMDALKIASEYNESFDFTAFGNVVSGFGALVNLMQGSNGQSPDEVQIEMLQAILKNQQEMMKEIRELRNDVWQIQYDLNRLLRITEFNQTEIIDELKYIEKRLEDIEREVFDTQDLIKVVSHNEEMIRVLKDKGALLGEFYNAAGNDIDEDLWSALQESYNGVSLDNLEDPGDTFSKIRSHLNSIATFATDILENDKINTAYLDKANIEDFNLNKLKDRLDSTNIYWDWGLLPSIGSWLNQYIENGSIGYSSHNSLRYNGKILEKLKGHIINPQVFAQSLSEYMDIVKYRWLDHNNEGNVQQDKNAIEFCEDLKQIEKTIDAMRQHIPLAFAVFEYELKKLEDAHFDYIYREAFDNNLIYHDHYIEKSPESVVDFQSSQRYGDGTRFEYNYTSAGNKRVIYREEAGWLKAYTKNDIFFKDDRINREQITEKLESLSDSKFMALAEWTGIGIRSLNAKNINAHPVRTFDLGEDNPKNRRLHHNYYHEVKESIELHHNLHGTHGMLKPYVHSYRSIIPQYDANNPQLVIHYPLANPDAIAQQQKNLTNLKQVVAHEIFTKVGNIGKYWSGNLNKNPEYYLGNLYRAHFVLKTLVEGAYGKDYSNKPKLGEISNKMLTIKKIFDFIERKWMDEQHSFDLRPEVFQMFYYQNKYSLDRYLDHIKTEKAKEFFKTAEAQTHLTLSSNLTHNTDPEFNLNNIEKRKKMIFDTRSAGNMPNIPARTVKIYKVDVPDAPKNGLAPLKKAYKMIEIASQRQDMINAKDCLPSAAPGNE</sequence>
<feature type="coiled-coil region" evidence="1">
    <location>
        <begin position="369"/>
        <end position="431"/>
    </location>
</feature>
<proteinExistence type="predicted"/>